<organism evidence="1 2">
    <name type="scientific">Smallanthus sonchifolius</name>
    <dbReference type="NCBI Taxonomy" id="185202"/>
    <lineage>
        <taxon>Eukaryota</taxon>
        <taxon>Viridiplantae</taxon>
        <taxon>Streptophyta</taxon>
        <taxon>Embryophyta</taxon>
        <taxon>Tracheophyta</taxon>
        <taxon>Spermatophyta</taxon>
        <taxon>Magnoliopsida</taxon>
        <taxon>eudicotyledons</taxon>
        <taxon>Gunneridae</taxon>
        <taxon>Pentapetalae</taxon>
        <taxon>asterids</taxon>
        <taxon>campanulids</taxon>
        <taxon>Asterales</taxon>
        <taxon>Asteraceae</taxon>
        <taxon>Asteroideae</taxon>
        <taxon>Heliantheae alliance</taxon>
        <taxon>Millerieae</taxon>
        <taxon>Smallanthus</taxon>
    </lineage>
</organism>
<dbReference type="EMBL" id="CM042021">
    <property type="protein sequence ID" value="KAI3819424.1"/>
    <property type="molecule type" value="Genomic_DNA"/>
</dbReference>
<proteinExistence type="predicted"/>
<name>A0ACB9JGV5_9ASTR</name>
<keyword evidence="2" id="KW-1185">Reference proteome</keyword>
<dbReference type="Proteomes" id="UP001056120">
    <property type="component" value="Linkage Group LG04"/>
</dbReference>
<evidence type="ECO:0000313" key="2">
    <source>
        <dbReference type="Proteomes" id="UP001056120"/>
    </source>
</evidence>
<sequence>MKDLSIACSLIILLISLHMEYHYVKTLMWYGSTKYGLRQLQSSLLKECRKSKGGIYGISGHGTHRLDVEENILQHEGTAIDTSIEHNS</sequence>
<comment type="caution">
    <text evidence="1">The sequence shown here is derived from an EMBL/GenBank/DDBJ whole genome shotgun (WGS) entry which is preliminary data.</text>
</comment>
<accession>A0ACB9JGV5</accession>
<protein>
    <submittedName>
        <fullName evidence="1">Uncharacterized protein</fullName>
    </submittedName>
</protein>
<reference evidence="2" key="1">
    <citation type="journal article" date="2022" name="Mol. Ecol. Resour.">
        <title>The genomes of chicory, endive, great burdock and yacon provide insights into Asteraceae palaeo-polyploidization history and plant inulin production.</title>
        <authorList>
            <person name="Fan W."/>
            <person name="Wang S."/>
            <person name="Wang H."/>
            <person name="Wang A."/>
            <person name="Jiang F."/>
            <person name="Liu H."/>
            <person name="Zhao H."/>
            <person name="Xu D."/>
            <person name="Zhang Y."/>
        </authorList>
    </citation>
    <scope>NUCLEOTIDE SEQUENCE [LARGE SCALE GENOMIC DNA]</scope>
    <source>
        <strain evidence="2">cv. Yunnan</strain>
    </source>
</reference>
<evidence type="ECO:0000313" key="1">
    <source>
        <dbReference type="EMBL" id="KAI3819424.1"/>
    </source>
</evidence>
<reference evidence="1 2" key="2">
    <citation type="journal article" date="2022" name="Mol. Ecol. Resour.">
        <title>The genomes of chicory, endive, great burdock and yacon provide insights into Asteraceae paleo-polyploidization history and plant inulin production.</title>
        <authorList>
            <person name="Fan W."/>
            <person name="Wang S."/>
            <person name="Wang H."/>
            <person name="Wang A."/>
            <person name="Jiang F."/>
            <person name="Liu H."/>
            <person name="Zhao H."/>
            <person name="Xu D."/>
            <person name="Zhang Y."/>
        </authorList>
    </citation>
    <scope>NUCLEOTIDE SEQUENCE [LARGE SCALE GENOMIC DNA]</scope>
    <source>
        <strain evidence="2">cv. Yunnan</strain>
        <tissue evidence="1">Leaves</tissue>
    </source>
</reference>
<gene>
    <name evidence="1" type="ORF">L1987_13258</name>
</gene>